<keyword evidence="2" id="KW-1185">Reference proteome</keyword>
<organism evidence="1">
    <name type="scientific">Oikopleura dioica</name>
    <name type="common">Tunicate</name>
    <dbReference type="NCBI Taxonomy" id="34765"/>
    <lineage>
        <taxon>Eukaryota</taxon>
        <taxon>Metazoa</taxon>
        <taxon>Chordata</taxon>
        <taxon>Tunicata</taxon>
        <taxon>Appendicularia</taxon>
        <taxon>Copelata</taxon>
        <taxon>Oikopleuridae</taxon>
        <taxon>Oikopleura</taxon>
    </lineage>
</organism>
<evidence type="ECO:0000313" key="2">
    <source>
        <dbReference type="Proteomes" id="UP000001307"/>
    </source>
</evidence>
<accession>E4XUM1</accession>
<dbReference type="Proteomes" id="UP000001307">
    <property type="component" value="Unassembled WGS sequence"/>
</dbReference>
<protein>
    <submittedName>
        <fullName evidence="1">Uncharacterized protein</fullName>
    </submittedName>
</protein>
<dbReference type="EMBL" id="FN653185">
    <property type="protein sequence ID" value="CBY13418.1"/>
    <property type="molecule type" value="Genomic_DNA"/>
</dbReference>
<gene>
    <name evidence="1" type="ORF">GSOID_T00004729001</name>
</gene>
<reference evidence="1" key="1">
    <citation type="journal article" date="2010" name="Science">
        <title>Plasticity of animal genome architecture unmasked by rapid evolution of a pelagic tunicate.</title>
        <authorList>
            <person name="Denoeud F."/>
            <person name="Henriet S."/>
            <person name="Mungpakdee S."/>
            <person name="Aury J.M."/>
            <person name="Da Silva C."/>
            <person name="Brinkmann H."/>
            <person name="Mikhaleva J."/>
            <person name="Olsen L.C."/>
            <person name="Jubin C."/>
            <person name="Canestro C."/>
            <person name="Bouquet J.M."/>
            <person name="Danks G."/>
            <person name="Poulain J."/>
            <person name="Campsteijn C."/>
            <person name="Adamski M."/>
            <person name="Cross I."/>
            <person name="Yadetie F."/>
            <person name="Muffato M."/>
            <person name="Louis A."/>
            <person name="Butcher S."/>
            <person name="Tsagkogeorga G."/>
            <person name="Konrad A."/>
            <person name="Singh S."/>
            <person name="Jensen M.F."/>
            <person name="Cong E.H."/>
            <person name="Eikeseth-Otteraa H."/>
            <person name="Noel B."/>
            <person name="Anthouard V."/>
            <person name="Porcel B.M."/>
            <person name="Kachouri-Lafond R."/>
            <person name="Nishino A."/>
            <person name="Ugolini M."/>
            <person name="Chourrout P."/>
            <person name="Nishida H."/>
            <person name="Aasland R."/>
            <person name="Huzurbazar S."/>
            <person name="Westhof E."/>
            <person name="Delsuc F."/>
            <person name="Lehrach H."/>
            <person name="Reinhardt R."/>
            <person name="Weissenbach J."/>
            <person name="Roy S.W."/>
            <person name="Artiguenave F."/>
            <person name="Postlethwait J.H."/>
            <person name="Manak J.R."/>
            <person name="Thompson E.M."/>
            <person name="Jaillon O."/>
            <person name="Du Pasquier L."/>
            <person name="Boudinot P."/>
            <person name="Liberles D.A."/>
            <person name="Volff J.N."/>
            <person name="Philippe H."/>
            <person name="Lenhard B."/>
            <person name="Roest Crollius H."/>
            <person name="Wincker P."/>
            <person name="Chourrout D."/>
        </authorList>
    </citation>
    <scope>NUCLEOTIDE SEQUENCE [LARGE SCALE GENOMIC DNA]</scope>
</reference>
<sequence length="714" mass="81231">MLSFLISCFSRMDFFDLDPACRISVRMLPVCFLINNSRDNNEKETSRKYRAIEILTILEGLKQFCPFGEVCKIYQKCRTRSISDAIGARPSPNLFLLQIGFWLVNDEFVLNHFFTSDLSISQLIVASYVNHVIQFSESASSKLLSSQNKMFKTSSVGEILTASLAGGGFLPWAKLYQLAALISIFSDNSPNYTPISKLVPLEASSEEEIEFWVLFEDQKSLKNSFEIIPETIFSRFEFFLNELSPIAFSRANIAIERTVLSVSKRVSWMIKEILPTTTTKNMMTILKSLQRILCQLEKLTKILPSRILDVHSQLSSSLSIVDSFLKKSCLSSILKIFNCQESLDCSFPKRAMERSSATPMMRLYLRKLASLRSELRVNSSRAELESYLQIFCDSFKFIFQYLLQTSSSKNRSENLQKDVQAVISIGKQHVALLHAANMKKKSEKLMLKIHRLNVKLLLQFSPASAIDDLSPNFGLISGLSESSQLPVSSEAINEELALFETLPLKTIRSFCLEKFEKWNYEEFLKIINSRNCDNDDILLFIDEIDEKIILPAVQVFHRTHSPELNLVGLLATISDHLWTLSKSARLFLKEASNFFMLKSDRIILARVLYHLKLVDTAKNRELLVIFEQLHKSSCSLDSSVLAAHADLVSECEESSELVFDFVDEDSENESVPEIYAIISSVNFDCVEEPIWEDLASLVYSKADFKTFISLRPAS</sequence>
<proteinExistence type="predicted"/>
<evidence type="ECO:0000313" key="1">
    <source>
        <dbReference type="EMBL" id="CBY13418.1"/>
    </source>
</evidence>
<dbReference type="InParanoid" id="E4XUM1"/>
<name>E4XUM1_OIKDI</name>
<dbReference type="AlphaFoldDB" id="E4XUM1"/>